<protein>
    <submittedName>
        <fullName evidence="3">YceI family protein</fullName>
    </submittedName>
</protein>
<dbReference type="InterPro" id="IPR007372">
    <property type="entry name" value="Lipid/polyisoprenoid-bd_YceI"/>
</dbReference>
<keyword evidence="1" id="KW-0732">Signal</keyword>
<accession>A0ABV7ND88</accession>
<dbReference type="SUPFAM" id="SSF101874">
    <property type="entry name" value="YceI-like"/>
    <property type="match status" value="1"/>
</dbReference>
<dbReference type="RefSeq" id="WP_380795320.1">
    <property type="nucleotide sequence ID" value="NZ_JBHRVU010000004.1"/>
</dbReference>
<dbReference type="InterPro" id="IPR036761">
    <property type="entry name" value="TTHA0802/YceI-like_sf"/>
</dbReference>
<keyword evidence="4" id="KW-1185">Reference proteome</keyword>
<dbReference type="SMART" id="SM00867">
    <property type="entry name" value="YceI"/>
    <property type="match status" value="1"/>
</dbReference>
<dbReference type="PANTHER" id="PTHR34406:SF1">
    <property type="entry name" value="PROTEIN YCEI"/>
    <property type="match status" value="1"/>
</dbReference>
<evidence type="ECO:0000313" key="3">
    <source>
        <dbReference type="EMBL" id="MFC3441424.1"/>
    </source>
</evidence>
<sequence>MRRPARAILLAGMILCVPAMAAPADGPALYASGRYLVDGGATKVHFHVKALLGSYDGDFLAPEGAVTIDAARPDRAAVDIVFPVEKLTSGDASIDAMLKGGSFFDGEHFPTVRFAATDAPLAGSQADTAIPGELTMHGQTRPVILSIRLIGVTSDEAPGLSVLHFAGALSVERSQFGMGFARPFVSDKVDLTIDAIFRRP</sequence>
<name>A0ABV7ND88_9SPHN</name>
<dbReference type="Gene3D" id="2.40.128.110">
    <property type="entry name" value="Lipid/polyisoprenoid-binding, YceI-like"/>
    <property type="match status" value="1"/>
</dbReference>
<dbReference type="Proteomes" id="UP001595681">
    <property type="component" value="Unassembled WGS sequence"/>
</dbReference>
<evidence type="ECO:0000313" key="4">
    <source>
        <dbReference type="Proteomes" id="UP001595681"/>
    </source>
</evidence>
<dbReference type="PANTHER" id="PTHR34406">
    <property type="entry name" value="PROTEIN YCEI"/>
    <property type="match status" value="1"/>
</dbReference>
<evidence type="ECO:0000256" key="1">
    <source>
        <dbReference type="SAM" id="SignalP"/>
    </source>
</evidence>
<comment type="caution">
    <text evidence="3">The sequence shown here is derived from an EMBL/GenBank/DDBJ whole genome shotgun (WGS) entry which is preliminary data.</text>
</comment>
<organism evidence="3 4">
    <name type="scientific">Sphingobium rhizovicinum</name>
    <dbReference type="NCBI Taxonomy" id="432308"/>
    <lineage>
        <taxon>Bacteria</taxon>
        <taxon>Pseudomonadati</taxon>
        <taxon>Pseudomonadota</taxon>
        <taxon>Alphaproteobacteria</taxon>
        <taxon>Sphingomonadales</taxon>
        <taxon>Sphingomonadaceae</taxon>
        <taxon>Sphingobium</taxon>
    </lineage>
</organism>
<dbReference type="Pfam" id="PF04264">
    <property type="entry name" value="YceI"/>
    <property type="match status" value="1"/>
</dbReference>
<feature type="signal peptide" evidence="1">
    <location>
        <begin position="1"/>
        <end position="21"/>
    </location>
</feature>
<feature type="domain" description="Lipid/polyisoprenoid-binding YceI-like" evidence="2">
    <location>
        <begin position="34"/>
        <end position="198"/>
    </location>
</feature>
<gene>
    <name evidence="3" type="ORF">ACFOKF_09505</name>
</gene>
<proteinExistence type="predicted"/>
<reference evidence="4" key="1">
    <citation type="journal article" date="2019" name="Int. J. Syst. Evol. Microbiol.">
        <title>The Global Catalogue of Microorganisms (GCM) 10K type strain sequencing project: providing services to taxonomists for standard genome sequencing and annotation.</title>
        <authorList>
            <consortium name="The Broad Institute Genomics Platform"/>
            <consortium name="The Broad Institute Genome Sequencing Center for Infectious Disease"/>
            <person name="Wu L."/>
            <person name="Ma J."/>
        </authorList>
    </citation>
    <scope>NUCLEOTIDE SEQUENCE [LARGE SCALE GENOMIC DNA]</scope>
    <source>
        <strain evidence="4">CCM 7491</strain>
    </source>
</reference>
<dbReference type="EMBL" id="JBHRVU010000004">
    <property type="protein sequence ID" value="MFC3441424.1"/>
    <property type="molecule type" value="Genomic_DNA"/>
</dbReference>
<feature type="chain" id="PRO_5047066992" evidence="1">
    <location>
        <begin position="22"/>
        <end position="200"/>
    </location>
</feature>
<evidence type="ECO:0000259" key="2">
    <source>
        <dbReference type="SMART" id="SM00867"/>
    </source>
</evidence>